<organism evidence="1 2">
    <name type="scientific">Virgisporangium aliadipatigenens</name>
    <dbReference type="NCBI Taxonomy" id="741659"/>
    <lineage>
        <taxon>Bacteria</taxon>
        <taxon>Bacillati</taxon>
        <taxon>Actinomycetota</taxon>
        <taxon>Actinomycetes</taxon>
        <taxon>Micromonosporales</taxon>
        <taxon>Micromonosporaceae</taxon>
        <taxon>Virgisporangium</taxon>
    </lineage>
</organism>
<comment type="caution">
    <text evidence="1">The sequence shown here is derived from an EMBL/GenBank/DDBJ whole genome shotgun (WGS) entry which is preliminary data.</text>
</comment>
<gene>
    <name evidence="1" type="ORF">Val02_92310</name>
</gene>
<name>A0A8J4DVF2_9ACTN</name>
<dbReference type="Proteomes" id="UP000619260">
    <property type="component" value="Unassembled WGS sequence"/>
</dbReference>
<evidence type="ECO:0000313" key="1">
    <source>
        <dbReference type="EMBL" id="GIJ52345.1"/>
    </source>
</evidence>
<protein>
    <submittedName>
        <fullName evidence="1">Uncharacterized protein</fullName>
    </submittedName>
</protein>
<keyword evidence="2" id="KW-1185">Reference proteome</keyword>
<proteinExistence type="predicted"/>
<dbReference type="AlphaFoldDB" id="A0A8J4DVF2"/>
<evidence type="ECO:0000313" key="2">
    <source>
        <dbReference type="Proteomes" id="UP000619260"/>
    </source>
</evidence>
<reference evidence="1" key="1">
    <citation type="submission" date="2021-01" db="EMBL/GenBank/DDBJ databases">
        <title>Whole genome shotgun sequence of Virgisporangium aliadipatigenens NBRC 105644.</title>
        <authorList>
            <person name="Komaki H."/>
            <person name="Tamura T."/>
        </authorList>
    </citation>
    <scope>NUCLEOTIDE SEQUENCE</scope>
    <source>
        <strain evidence="1">NBRC 105644</strain>
    </source>
</reference>
<accession>A0A8J4DVF2</accession>
<dbReference type="EMBL" id="BOPF01000076">
    <property type="protein sequence ID" value="GIJ52345.1"/>
    <property type="molecule type" value="Genomic_DNA"/>
</dbReference>
<sequence>MSHCWPVYHSLGDGCDRYVGEFEWADSGLTVEILERHDGRIVALSQFNEDALPVTAELDGAELRRLRDALDRALMLIDG</sequence>